<organism evidence="4 5">
    <name type="scientific">Leuconostoc pseudomesenteroides</name>
    <dbReference type="NCBI Taxonomy" id="33968"/>
    <lineage>
        <taxon>Bacteria</taxon>
        <taxon>Bacillati</taxon>
        <taxon>Bacillota</taxon>
        <taxon>Bacilli</taxon>
        <taxon>Lactobacillales</taxon>
        <taxon>Lactobacillaceae</taxon>
        <taxon>Leuconostoc</taxon>
    </lineage>
</organism>
<evidence type="ECO:0000313" key="4">
    <source>
        <dbReference type="EMBL" id="ORI97125.1"/>
    </source>
</evidence>
<dbReference type="InterPro" id="IPR051620">
    <property type="entry name" value="ORF904-like_C"/>
</dbReference>
<dbReference type="NCBIfam" id="TIGR01613">
    <property type="entry name" value="primase_Cterm"/>
    <property type="match status" value="1"/>
</dbReference>
<dbReference type="InterPro" id="IPR006500">
    <property type="entry name" value="Helicase_put_C_phage/plasmid"/>
</dbReference>
<evidence type="ECO:0000256" key="1">
    <source>
        <dbReference type="ARBA" id="ARBA00022801"/>
    </source>
</evidence>
<evidence type="ECO:0000313" key="5">
    <source>
        <dbReference type="Proteomes" id="UP000192288"/>
    </source>
</evidence>
<dbReference type="InterPro" id="IPR027417">
    <property type="entry name" value="P-loop_NTPase"/>
</dbReference>
<evidence type="ECO:0000259" key="3">
    <source>
        <dbReference type="Pfam" id="PF19263"/>
    </source>
</evidence>
<comment type="caution">
    <text evidence="4">The sequence shown here is derived from an EMBL/GenBank/DDBJ whole genome shotgun (WGS) entry which is preliminary data.</text>
</comment>
<proteinExistence type="predicted"/>
<feature type="domain" description="NrS-1 polymerase-like helicase" evidence="3">
    <location>
        <begin position="202"/>
        <end position="304"/>
    </location>
</feature>
<dbReference type="eggNOG" id="COG3378">
    <property type="taxonomic scope" value="Bacteria"/>
</dbReference>
<dbReference type="RefSeq" id="WP_084058220.1">
    <property type="nucleotide sequence ID" value="NZ_MPLS01000044.1"/>
</dbReference>
<dbReference type="EMBL" id="MPLS01000044">
    <property type="protein sequence ID" value="ORI97125.1"/>
    <property type="molecule type" value="Genomic_DNA"/>
</dbReference>
<dbReference type="InterPro" id="IPR045455">
    <property type="entry name" value="NrS-1_pol-like_helicase"/>
</dbReference>
<name>A0A1X0VBL8_LEUPS</name>
<keyword evidence="1" id="KW-0378">Hydrolase</keyword>
<dbReference type="AlphaFoldDB" id="A0A1X0VBL8"/>
<dbReference type="PANTHER" id="PTHR35372:SF2">
    <property type="entry name" value="SF3 HELICASE DOMAIN-CONTAINING PROTEIN"/>
    <property type="match status" value="1"/>
</dbReference>
<dbReference type="STRING" id="33968.BMS77_04825"/>
<dbReference type="GO" id="GO:0016787">
    <property type="term" value="F:hydrolase activity"/>
    <property type="evidence" value="ECO:0007669"/>
    <property type="project" value="UniProtKB-KW"/>
</dbReference>
<feature type="domain" description="Bacteriophage/plasmid primase P4 C-terminal" evidence="2">
    <location>
        <begin position="52"/>
        <end position="164"/>
    </location>
</feature>
<gene>
    <name evidence="4" type="ORF">BMR96_08900</name>
</gene>
<accession>A0A1X0VBL8</accession>
<sequence>MAEIDTTALPTRQTVPDWLNTNDNGDVKGIDTLKLSEAIIKDSPVIGVPFNGSIRYYKYNGISWENLTEKSARAYIEREALEKLKQYHAYNVKRMQDVSKTTLIQTISEHNPFEDQRTDIIAFKNGTYEIETGKITPNQQSHYLVNGHDIEINKDGQAPNIEAWGGYLFGNSWQFIKELLGYAFIPEYKTFNTIAIIVDEMGGTGKSYFFDTIVFPLLGTKNIVAKDMDTIAGSNGKSARFGLIGLFEKLSNIHLDLPDTRIEVPDTLRSLSGGDRIDVEAKNADALSLKFYALFLFGANQTPNIAVNVALSQRIKIVPVTAPRARERPQEQAKRALLWDEKQAIKEVGAFAYSVLTAYQQAKKRGKFSTSDEIETATREWLERQDLITMFLKDTIADNETDLGGGASVSQTWDLFQIWLQENGIHSKLQRKQFNSRMEQLGYEKIKTRLHQTSSKTDVPVWSWSGLSLDKYFNE</sequence>
<dbReference type="Gene3D" id="3.40.50.300">
    <property type="entry name" value="P-loop containing nucleotide triphosphate hydrolases"/>
    <property type="match status" value="1"/>
</dbReference>
<protein>
    <submittedName>
        <fullName evidence="4">Uncharacterized protein</fullName>
    </submittedName>
</protein>
<dbReference type="Pfam" id="PF08706">
    <property type="entry name" value="D5_N"/>
    <property type="match status" value="1"/>
</dbReference>
<evidence type="ECO:0000259" key="2">
    <source>
        <dbReference type="Pfam" id="PF08706"/>
    </source>
</evidence>
<dbReference type="PANTHER" id="PTHR35372">
    <property type="entry name" value="ATP BINDING PROTEIN-RELATED"/>
    <property type="match status" value="1"/>
</dbReference>
<dbReference type="Pfam" id="PF19263">
    <property type="entry name" value="DUF5906"/>
    <property type="match status" value="1"/>
</dbReference>
<reference evidence="4 5" key="1">
    <citation type="journal article" date="2017" name="Front. Microbiol.">
        <title>Genomic Characterization of Dairy Associated Leuconostoc Species and Diversity of Leuconostocs in Undefined Mixed Mesophilic Starter Cultures.</title>
        <authorList>
            <person name="Frantzen C.A."/>
            <person name="Kot W."/>
            <person name="Pedersen T.B."/>
            <person name="Ardo Y.M."/>
            <person name="Broadbent J.R."/>
            <person name="Neve H."/>
            <person name="Hansen L.H."/>
            <person name="Dal Bello F."/>
            <person name="Ostlie H.M."/>
            <person name="Kleppen H.P."/>
            <person name="Vogensen F.K."/>
            <person name="Holo H."/>
        </authorList>
    </citation>
    <scope>NUCLEOTIDE SEQUENCE [LARGE SCALE GENOMIC DNA]</scope>
    <source>
        <strain evidence="4 5">LMGCF08</strain>
    </source>
</reference>
<dbReference type="Proteomes" id="UP000192288">
    <property type="component" value="Unassembled WGS sequence"/>
</dbReference>
<dbReference type="InterPro" id="IPR014818">
    <property type="entry name" value="Phage/plasmid_primase_P4_C"/>
</dbReference>